<keyword evidence="6" id="KW-1185">Reference proteome</keyword>
<evidence type="ECO:0000259" key="1">
    <source>
        <dbReference type="Pfam" id="PF07944"/>
    </source>
</evidence>
<dbReference type="SUPFAM" id="SSF48208">
    <property type="entry name" value="Six-hairpin glycosidases"/>
    <property type="match status" value="1"/>
</dbReference>
<dbReference type="GO" id="GO:0005975">
    <property type="term" value="P:carbohydrate metabolic process"/>
    <property type="evidence" value="ECO:0007669"/>
    <property type="project" value="InterPro"/>
</dbReference>
<organism evidence="5 6">
    <name type="scientific">Saliterribacillus persicus</name>
    <dbReference type="NCBI Taxonomy" id="930114"/>
    <lineage>
        <taxon>Bacteria</taxon>
        <taxon>Bacillati</taxon>
        <taxon>Bacillota</taxon>
        <taxon>Bacilli</taxon>
        <taxon>Bacillales</taxon>
        <taxon>Bacillaceae</taxon>
        <taxon>Saliterribacillus</taxon>
    </lineage>
</organism>
<dbReference type="PANTHER" id="PTHR31151:SF0">
    <property type="entry name" value="PROLINE-TRNA LIGASE (DUF1680)"/>
    <property type="match status" value="1"/>
</dbReference>
<comment type="caution">
    <text evidence="5">The sequence shown here is derived from an EMBL/GenBank/DDBJ whole genome shotgun (WGS) entry which is preliminary data.</text>
</comment>
<dbReference type="InterPro" id="IPR046544">
    <property type="entry name" value="GH146_SB_dom"/>
</dbReference>
<dbReference type="InterPro" id="IPR012878">
    <property type="entry name" value="Beta-AFase-like_GH127_cat"/>
</dbReference>
<feature type="domain" description="Non-reducing end beta-L-arabinofuranosidase-like GH127 middle" evidence="4">
    <location>
        <begin position="387"/>
        <end position="480"/>
    </location>
</feature>
<protein>
    <submittedName>
        <fullName evidence="5">Uncharacterized protein</fullName>
    </submittedName>
</protein>
<accession>A0A368XVH9</accession>
<evidence type="ECO:0000313" key="6">
    <source>
        <dbReference type="Proteomes" id="UP000252585"/>
    </source>
</evidence>
<dbReference type="AlphaFoldDB" id="A0A368XVH9"/>
<proteinExistence type="predicted"/>
<evidence type="ECO:0000313" key="5">
    <source>
        <dbReference type="EMBL" id="RCW71952.1"/>
    </source>
</evidence>
<gene>
    <name evidence="5" type="ORF">DFR57_105136</name>
</gene>
<dbReference type="Gene3D" id="1.50.10.20">
    <property type="match status" value="1"/>
</dbReference>
<dbReference type="EMBL" id="QPJJ01000005">
    <property type="protein sequence ID" value="RCW71952.1"/>
    <property type="molecule type" value="Genomic_DNA"/>
</dbReference>
<reference evidence="5 6" key="1">
    <citation type="submission" date="2018-07" db="EMBL/GenBank/DDBJ databases">
        <title>Genomic Encyclopedia of Type Strains, Phase IV (KMG-IV): sequencing the most valuable type-strain genomes for metagenomic binning, comparative biology and taxonomic classification.</title>
        <authorList>
            <person name="Goeker M."/>
        </authorList>
    </citation>
    <scope>NUCLEOTIDE SEQUENCE [LARGE SCALE GENOMIC DNA]</scope>
    <source>
        <strain evidence="5 6">DSM 27696</strain>
    </source>
</reference>
<feature type="domain" description="Glycoside hydrolase GH146 substrate-binding" evidence="3">
    <location>
        <begin position="610"/>
        <end position="752"/>
    </location>
</feature>
<evidence type="ECO:0000259" key="2">
    <source>
        <dbReference type="Pfam" id="PF16375"/>
    </source>
</evidence>
<dbReference type="InterPro" id="IPR049046">
    <property type="entry name" value="Beta-AFase-like_GH127_middle"/>
</dbReference>
<sequence length="757" mass="86797">MNQIKLSDKLFSHAQQHGEKYLLYLDVDRLMAPCYEAAGMEPKNEKYGGWESTPIAGHSIGHWLSATATMYAVTKKQALYDKLKYAVEQLAIVQDEEGYVSGFSKKCFQEVFTGDFEVSNFSLGGSWVPWYSIHKIYAGLIDTYQLTGMEKALDVVIQLADWAYNGLINLNNEQFQRMLISEHGGMNEAFADLYLLTDNPRYLELAERFYHEAVLDPLSRAKDDLEGKHANTQIPKVIGVAKLYNITKKEKYKRIATFFWDQVITYRTYVIGGNSIREHFGPENAEKLGITTTETCNTYNMLKLTELLFDWSQESRYMDFYEQALYNHILASQDPISGMKTYFVSTEPGHFKVYNSPDHSFWCCTGTGMENPARYNRRIFHELGNVVYVNLFIAAEGSFDNGKFQIEQATDFPNDNHGNLTIVKASGKSTALAIRLPKWANGNYSFTLNGKVVDYKIENGYAMFNQLFSEGDVIRYEFEMEINLYKSKDDNKKQAFLYGPIVLAGALGKENFPKTDILEDHQSLNNHPLIEVPTIVTNDEEPEKCISRKNSKELIFETKAIGQPGNQTLTLLPFYSLHHQRYTIYWDVMNEEEYIVFLEQEKKSRIREQEITVDVVTPNEQQPEVDHHLNSKNSTSGYLNEAHRGFRDARDGGYFQYKMKVEAEKQMYLYVNYFGSDSTLTVNGEKMEREFTIHIDDVEIATQELKGEKPGELINESYSIPMHLTNNKKEVNVAFKAPKGKVAGGVYGIRILKEPKL</sequence>
<evidence type="ECO:0000259" key="3">
    <source>
        <dbReference type="Pfam" id="PF20620"/>
    </source>
</evidence>
<dbReference type="Pfam" id="PF20736">
    <property type="entry name" value="Glyco_hydro127M"/>
    <property type="match status" value="1"/>
</dbReference>
<dbReference type="Pfam" id="PF07944">
    <property type="entry name" value="Beta-AFase-like_GH127_cat"/>
    <property type="match status" value="1"/>
</dbReference>
<dbReference type="RefSeq" id="WP_114352505.1">
    <property type="nucleotide sequence ID" value="NZ_QPJJ01000005.1"/>
</dbReference>
<dbReference type="InterPro" id="IPR032275">
    <property type="entry name" value="DUF4986"/>
</dbReference>
<dbReference type="Pfam" id="PF16375">
    <property type="entry name" value="DUF4986"/>
    <property type="match status" value="1"/>
</dbReference>
<feature type="domain" description="DUF4986" evidence="2">
    <location>
        <begin position="525"/>
        <end position="586"/>
    </location>
</feature>
<dbReference type="OrthoDB" id="9757939at2"/>
<dbReference type="InterPro" id="IPR008928">
    <property type="entry name" value="6-hairpin_glycosidase_sf"/>
</dbReference>
<name>A0A368XVH9_9BACI</name>
<dbReference type="Proteomes" id="UP000252585">
    <property type="component" value="Unassembled WGS sequence"/>
</dbReference>
<feature type="domain" description="Non-reducing end beta-L-arabinofuranosidase-like GH127 catalytic" evidence="1">
    <location>
        <begin position="4"/>
        <end position="376"/>
    </location>
</feature>
<evidence type="ECO:0000259" key="4">
    <source>
        <dbReference type="Pfam" id="PF20736"/>
    </source>
</evidence>
<dbReference type="PANTHER" id="PTHR31151">
    <property type="entry name" value="PROLINE-TRNA LIGASE (DUF1680)"/>
    <property type="match status" value="1"/>
</dbReference>
<dbReference type="Pfam" id="PF20620">
    <property type="entry name" value="DUF6805"/>
    <property type="match status" value="1"/>
</dbReference>